<evidence type="ECO:0000256" key="1">
    <source>
        <dbReference type="ARBA" id="ARBA00022679"/>
    </source>
</evidence>
<dbReference type="PANTHER" id="PTHR43877:SF2">
    <property type="entry name" value="AMINOALKYLPHOSPHONATE N-ACETYLTRANSFERASE-RELATED"/>
    <property type="match status" value="1"/>
</dbReference>
<dbReference type="Gene3D" id="3.40.630.30">
    <property type="match status" value="1"/>
</dbReference>
<comment type="caution">
    <text evidence="4">The sequence shown here is derived from an EMBL/GenBank/DDBJ whole genome shotgun (WGS) entry which is preliminary data.</text>
</comment>
<gene>
    <name evidence="4" type="ORF">JD292_06615</name>
</gene>
<dbReference type="AlphaFoldDB" id="A0A934UWJ4"/>
<dbReference type="InterPro" id="IPR016181">
    <property type="entry name" value="Acyl_CoA_acyltransferase"/>
</dbReference>
<dbReference type="Pfam" id="PF00583">
    <property type="entry name" value="Acetyltransf_1"/>
    <property type="match status" value="1"/>
</dbReference>
<accession>A0A934UWJ4</accession>
<dbReference type="EMBL" id="JAEHOI010000005">
    <property type="protein sequence ID" value="MBK0421744.1"/>
    <property type="molecule type" value="Genomic_DNA"/>
</dbReference>
<dbReference type="SUPFAM" id="SSF55729">
    <property type="entry name" value="Acyl-CoA N-acyltransferases (Nat)"/>
    <property type="match status" value="1"/>
</dbReference>
<proteinExistence type="predicted"/>
<dbReference type="InterPro" id="IPR050832">
    <property type="entry name" value="Bact_Acetyltransf"/>
</dbReference>
<evidence type="ECO:0000313" key="4">
    <source>
        <dbReference type="EMBL" id="MBK0421744.1"/>
    </source>
</evidence>
<feature type="domain" description="N-acetyltransferase" evidence="3">
    <location>
        <begin position="27"/>
        <end position="199"/>
    </location>
</feature>
<dbReference type="InterPro" id="IPR000182">
    <property type="entry name" value="GNAT_dom"/>
</dbReference>
<keyword evidence="5" id="KW-1185">Reference proteome</keyword>
<evidence type="ECO:0000259" key="3">
    <source>
        <dbReference type="PROSITE" id="PS51186"/>
    </source>
</evidence>
<protein>
    <submittedName>
        <fullName evidence="4">GNAT family N-acetyltransferase</fullName>
    </submittedName>
</protein>
<dbReference type="RefSeq" id="WP_200131939.1">
    <property type="nucleotide sequence ID" value="NZ_JAEHOI010000005.1"/>
</dbReference>
<dbReference type="PANTHER" id="PTHR43877">
    <property type="entry name" value="AMINOALKYLPHOSPHONATE N-ACETYLTRANSFERASE-RELATED-RELATED"/>
    <property type="match status" value="1"/>
</dbReference>
<dbReference type="GO" id="GO:0016747">
    <property type="term" value="F:acyltransferase activity, transferring groups other than amino-acyl groups"/>
    <property type="evidence" value="ECO:0007669"/>
    <property type="project" value="InterPro"/>
</dbReference>
<keyword evidence="2" id="KW-0012">Acyltransferase</keyword>
<keyword evidence="1" id="KW-0808">Transferase</keyword>
<organism evidence="4 5">
    <name type="scientific">Leucobacter edaphi</name>
    <dbReference type="NCBI Taxonomy" id="2796472"/>
    <lineage>
        <taxon>Bacteria</taxon>
        <taxon>Bacillati</taxon>
        <taxon>Actinomycetota</taxon>
        <taxon>Actinomycetes</taxon>
        <taxon>Micrococcales</taxon>
        <taxon>Microbacteriaceae</taxon>
        <taxon>Leucobacter</taxon>
    </lineage>
</organism>
<sequence length="222" mass="22956">MRHEPTARVVAPGAAEGGFGAAAAAGVAIRTALPAEYPAIDRLISEAYEADYGPQEEAEFDCDAAAAGKADRDPVHEASARAARFDLWVAVDPDGRVLGSVTTRRAGGPPLHEDVRDDELDVRLLGVSPAARRRGIAAALMQAVVDRARTAGFAAVVLKTAPNMVGAHRLYETLGFARDAPRDGLWIGGEKVLELRTYALPVGVASGAAAGPRLASPVGASG</sequence>
<dbReference type="Proteomes" id="UP000618733">
    <property type="component" value="Unassembled WGS sequence"/>
</dbReference>
<evidence type="ECO:0000313" key="5">
    <source>
        <dbReference type="Proteomes" id="UP000618733"/>
    </source>
</evidence>
<dbReference type="PROSITE" id="PS51186">
    <property type="entry name" value="GNAT"/>
    <property type="match status" value="1"/>
</dbReference>
<reference evidence="4" key="1">
    <citation type="submission" date="2020-12" db="EMBL/GenBank/DDBJ databases">
        <title>Leucobacter sp. CAS2, isolated from Chromium sludge.</title>
        <authorList>
            <person name="Xu Z."/>
        </authorList>
    </citation>
    <scope>NUCLEOTIDE SEQUENCE</scope>
    <source>
        <strain evidence="4">CSA2</strain>
    </source>
</reference>
<evidence type="ECO:0000256" key="2">
    <source>
        <dbReference type="ARBA" id="ARBA00023315"/>
    </source>
</evidence>
<name>A0A934UWJ4_9MICO</name>